<evidence type="ECO:0000259" key="10">
    <source>
        <dbReference type="Pfam" id="PF25944"/>
    </source>
</evidence>
<feature type="compositionally biased region" description="Polar residues" evidence="7">
    <location>
        <begin position="387"/>
        <end position="398"/>
    </location>
</feature>
<dbReference type="SUPFAM" id="SSF111369">
    <property type="entry name" value="HlyD-like secretion proteins"/>
    <property type="match status" value="1"/>
</dbReference>
<dbReference type="GO" id="GO:0015562">
    <property type="term" value="F:efflux transmembrane transporter activity"/>
    <property type="evidence" value="ECO:0007669"/>
    <property type="project" value="TreeGrafter"/>
</dbReference>
<dbReference type="PANTHER" id="PTHR30469:SF33">
    <property type="entry name" value="SLR1207 PROTEIN"/>
    <property type="match status" value="1"/>
</dbReference>
<dbReference type="GO" id="GO:1990281">
    <property type="term" value="C:efflux pump complex"/>
    <property type="evidence" value="ECO:0007669"/>
    <property type="project" value="TreeGrafter"/>
</dbReference>
<keyword evidence="8" id="KW-0812">Transmembrane</keyword>
<protein>
    <submittedName>
        <fullName evidence="12">Uncharacterized protein</fullName>
    </submittedName>
</protein>
<dbReference type="InterPro" id="IPR006143">
    <property type="entry name" value="RND_pump_MFP"/>
</dbReference>
<dbReference type="Pfam" id="PF25967">
    <property type="entry name" value="RND-MFP_C"/>
    <property type="match status" value="1"/>
</dbReference>
<evidence type="ECO:0000256" key="8">
    <source>
        <dbReference type="SAM" id="Phobius"/>
    </source>
</evidence>
<dbReference type="GO" id="GO:1990195">
    <property type="term" value="C:macrolide transmembrane transporter complex"/>
    <property type="evidence" value="ECO:0007669"/>
    <property type="project" value="InterPro"/>
</dbReference>
<dbReference type="RefSeq" id="WP_080051326.1">
    <property type="nucleotide sequence ID" value="NZ_CP020100.1"/>
</dbReference>
<keyword evidence="5 6" id="KW-0175">Coiled coil</keyword>
<dbReference type="AlphaFoldDB" id="A0A1V0B8Z8"/>
<feature type="domain" description="Multidrug resistance protein MdtA-like barrel-sandwich hybrid" evidence="9">
    <location>
        <begin position="64"/>
        <end position="219"/>
    </location>
</feature>
<evidence type="ECO:0000256" key="3">
    <source>
        <dbReference type="ARBA" id="ARBA00009477"/>
    </source>
</evidence>
<dbReference type="GO" id="GO:0019898">
    <property type="term" value="C:extrinsic component of membrane"/>
    <property type="evidence" value="ECO:0007669"/>
    <property type="project" value="InterPro"/>
</dbReference>
<keyword evidence="8" id="KW-1133">Transmembrane helix</keyword>
<dbReference type="Pfam" id="PF25944">
    <property type="entry name" value="Beta-barrel_RND"/>
    <property type="match status" value="1"/>
</dbReference>
<evidence type="ECO:0000259" key="11">
    <source>
        <dbReference type="Pfam" id="PF25967"/>
    </source>
</evidence>
<feature type="domain" description="Multidrug resistance protein MdtA-like C-terminal permuted SH3" evidence="11">
    <location>
        <begin position="340"/>
        <end position="388"/>
    </location>
</feature>
<dbReference type="Gene3D" id="2.40.420.20">
    <property type="match status" value="1"/>
</dbReference>
<dbReference type="STRING" id="1931241.BVH74_17395"/>
<dbReference type="Gene3D" id="6.10.140.1990">
    <property type="match status" value="1"/>
</dbReference>
<dbReference type="Gene3D" id="2.40.50.100">
    <property type="match status" value="1"/>
</dbReference>
<evidence type="ECO:0000256" key="4">
    <source>
        <dbReference type="ARBA" id="ARBA00022448"/>
    </source>
</evidence>
<name>A0A1V0B8Z8_9GAMM</name>
<dbReference type="EMBL" id="CP020100">
    <property type="protein sequence ID" value="AQZ96418.1"/>
    <property type="molecule type" value="Genomic_DNA"/>
</dbReference>
<dbReference type="Pfam" id="PF25917">
    <property type="entry name" value="BSH_RND"/>
    <property type="match status" value="1"/>
</dbReference>
<keyword evidence="4" id="KW-0813">Transport</keyword>
<evidence type="ECO:0000256" key="2">
    <source>
        <dbReference type="ARBA" id="ARBA00004635"/>
    </source>
</evidence>
<feature type="region of interest" description="Disordered" evidence="7">
    <location>
        <begin position="323"/>
        <end position="344"/>
    </location>
</feature>
<dbReference type="KEGG" id="ppha:BVH74_17395"/>
<feature type="transmembrane region" description="Helical" evidence="8">
    <location>
        <begin position="12"/>
        <end position="31"/>
    </location>
</feature>
<keyword evidence="8" id="KW-0472">Membrane</keyword>
<organism evidence="12 13">
    <name type="scientific">Halopseudomonas phragmitis</name>
    <dbReference type="NCBI Taxonomy" id="1931241"/>
    <lineage>
        <taxon>Bacteria</taxon>
        <taxon>Pseudomonadati</taxon>
        <taxon>Pseudomonadota</taxon>
        <taxon>Gammaproteobacteria</taxon>
        <taxon>Pseudomonadales</taxon>
        <taxon>Pseudomonadaceae</taxon>
        <taxon>Halopseudomonas</taxon>
    </lineage>
</organism>
<evidence type="ECO:0000256" key="1">
    <source>
        <dbReference type="ARBA" id="ARBA00004533"/>
    </source>
</evidence>
<proteinExistence type="inferred from homology"/>
<dbReference type="InterPro" id="IPR058625">
    <property type="entry name" value="MdtA-like_BSH"/>
</dbReference>
<comment type="subcellular location">
    <subcellularLocation>
        <location evidence="1">Cell inner membrane</location>
    </subcellularLocation>
    <subcellularLocation>
        <location evidence="2">Membrane</location>
        <topology evidence="2">Lipid-anchor</topology>
    </subcellularLocation>
</comment>
<dbReference type="InterPro" id="IPR030190">
    <property type="entry name" value="MacA_alpha-hairpin_sf"/>
</dbReference>
<evidence type="ECO:0000259" key="9">
    <source>
        <dbReference type="Pfam" id="PF25917"/>
    </source>
</evidence>
<sequence length="406" mass="44437">MSAAKPNRKRRTPWIIAIAVAAIGLSGWYWISNGQGNPEYTVVSVTRGDIEDSITALGTLEPLNYVDVGTQVSGQLKVLHVELGDQVEQGQLLAEIDPTVYLARVEASTAQLANQQAQLKDREAQHDLARLQAERQRNLFREDATSREALETAEASLRSAAAQIDVLKAQIRQTESSLKADQADLGYTRIYAPMTGTVVQQLANQGQTLNANQTAPVVVQIADLSTMTVRTQVSEADISQLRVGMPAYFSTLGQPTRRWEGELRQILPTPEVINNVVLFNALFDVPNPGGDLLPQMSAQVFFVRAAADNVLTVPVSALRQVNHAERGRQADGMDQSKQASRGRPYEVQVLDAQGRPQNRMVRIGVRTRVLAEVIDGLEEGDRVVTGNLRTSAQSSQPQGGPPRRFM</sequence>
<dbReference type="Gene3D" id="2.40.30.170">
    <property type="match status" value="1"/>
</dbReference>
<feature type="region of interest" description="Disordered" evidence="7">
    <location>
        <begin position="385"/>
        <end position="406"/>
    </location>
</feature>
<evidence type="ECO:0000256" key="5">
    <source>
        <dbReference type="ARBA" id="ARBA00023054"/>
    </source>
</evidence>
<feature type="coiled-coil region" evidence="6">
    <location>
        <begin position="102"/>
        <end position="184"/>
    </location>
</feature>
<reference evidence="12 13" key="1">
    <citation type="submission" date="2017-03" db="EMBL/GenBank/DDBJ databases">
        <title>Complete genome sequence of the novel DNRA strain Pseudomonas sp. S-6-2 isolated from Chinese polluted river sediment. Journal of Biotechnology.</title>
        <authorList>
            <person name="Li J."/>
            <person name="Xiang F."/>
            <person name="Wang L."/>
            <person name="Xi L."/>
            <person name="Liu J."/>
        </authorList>
    </citation>
    <scope>NUCLEOTIDE SEQUENCE [LARGE SCALE GENOMIC DNA]</scope>
    <source>
        <strain evidence="12 13">S-6-2</strain>
    </source>
</reference>
<dbReference type="GO" id="GO:0030313">
    <property type="term" value="C:cell envelope"/>
    <property type="evidence" value="ECO:0007669"/>
    <property type="project" value="UniProtKB-SubCell"/>
</dbReference>
<comment type="similarity">
    <text evidence="3">Belongs to the membrane fusion protein (MFP) (TC 8.A.1) family.</text>
</comment>
<dbReference type="GO" id="GO:1990961">
    <property type="term" value="P:xenobiotic detoxification by transmembrane export across the plasma membrane"/>
    <property type="evidence" value="ECO:0007669"/>
    <property type="project" value="InterPro"/>
</dbReference>
<feature type="domain" description="Multidrug resistance protein MdtA-like beta-barrel" evidence="10">
    <location>
        <begin position="226"/>
        <end position="300"/>
    </location>
</feature>
<evidence type="ECO:0000256" key="6">
    <source>
        <dbReference type="SAM" id="Coils"/>
    </source>
</evidence>
<dbReference type="InterPro" id="IPR058626">
    <property type="entry name" value="MdtA-like_b-barrel"/>
</dbReference>
<gene>
    <name evidence="12" type="ORF">BVH74_17395</name>
</gene>
<keyword evidence="13" id="KW-1185">Reference proteome</keyword>
<dbReference type="PANTHER" id="PTHR30469">
    <property type="entry name" value="MULTIDRUG RESISTANCE PROTEIN MDTA"/>
    <property type="match status" value="1"/>
</dbReference>
<evidence type="ECO:0000256" key="7">
    <source>
        <dbReference type="SAM" id="MobiDB-lite"/>
    </source>
</evidence>
<dbReference type="NCBIfam" id="TIGR01730">
    <property type="entry name" value="RND_mfp"/>
    <property type="match status" value="1"/>
</dbReference>
<accession>A0A1V0B8Z8</accession>
<evidence type="ECO:0000313" key="13">
    <source>
        <dbReference type="Proteomes" id="UP000243488"/>
    </source>
</evidence>
<evidence type="ECO:0000313" key="12">
    <source>
        <dbReference type="EMBL" id="AQZ96418.1"/>
    </source>
</evidence>
<dbReference type="InterPro" id="IPR058627">
    <property type="entry name" value="MdtA-like_C"/>
</dbReference>
<dbReference type="Proteomes" id="UP000243488">
    <property type="component" value="Chromosome"/>
</dbReference>